<name>M2Y2R5_DOTSN</name>
<dbReference type="Proteomes" id="UP000016933">
    <property type="component" value="Unassembled WGS sequence"/>
</dbReference>
<dbReference type="AlphaFoldDB" id="M2Y2R5"/>
<sequence>MPAEDATLTPDLVECAEISASYDGQGWNTLIADLAERMLLVRVEDGDLEDIILDDTANAEPLITRGTEVTELVGKGAAYDFCELDVAVLMGTRSDCMGLKIMAITRCDQEPAYHQPSESYEDINALSAYQVFYAHGQM</sequence>
<keyword evidence="2" id="KW-1185">Reference proteome</keyword>
<protein>
    <submittedName>
        <fullName evidence="1">Uncharacterized protein</fullName>
    </submittedName>
</protein>
<evidence type="ECO:0000313" key="1">
    <source>
        <dbReference type="EMBL" id="EME39584.1"/>
    </source>
</evidence>
<reference evidence="2" key="1">
    <citation type="journal article" date="2012" name="PLoS Genet.">
        <title>The genomes of the fungal plant pathogens Cladosporium fulvum and Dothistroma septosporum reveal adaptation to different hosts and lifestyles but also signatures of common ancestry.</title>
        <authorList>
            <person name="de Wit P.J.G.M."/>
            <person name="van der Burgt A."/>
            <person name="Oekmen B."/>
            <person name="Stergiopoulos I."/>
            <person name="Abd-Elsalam K.A."/>
            <person name="Aerts A.L."/>
            <person name="Bahkali A.H."/>
            <person name="Beenen H.G."/>
            <person name="Chettri P."/>
            <person name="Cox M.P."/>
            <person name="Datema E."/>
            <person name="de Vries R.P."/>
            <person name="Dhillon B."/>
            <person name="Ganley A.R."/>
            <person name="Griffiths S.A."/>
            <person name="Guo Y."/>
            <person name="Hamelin R.C."/>
            <person name="Henrissat B."/>
            <person name="Kabir M.S."/>
            <person name="Jashni M.K."/>
            <person name="Kema G."/>
            <person name="Klaubauf S."/>
            <person name="Lapidus A."/>
            <person name="Levasseur A."/>
            <person name="Lindquist E."/>
            <person name="Mehrabi R."/>
            <person name="Ohm R.A."/>
            <person name="Owen T.J."/>
            <person name="Salamov A."/>
            <person name="Schwelm A."/>
            <person name="Schijlen E."/>
            <person name="Sun H."/>
            <person name="van den Burg H.A."/>
            <person name="van Ham R.C.H.J."/>
            <person name="Zhang S."/>
            <person name="Goodwin S.B."/>
            <person name="Grigoriev I.V."/>
            <person name="Collemare J."/>
            <person name="Bradshaw R.E."/>
        </authorList>
    </citation>
    <scope>NUCLEOTIDE SEQUENCE [LARGE SCALE GENOMIC DNA]</scope>
    <source>
        <strain evidence="2">NZE10 / CBS 128990</strain>
    </source>
</reference>
<dbReference type="HOGENOM" id="CLU_1855229_0_0_1"/>
<accession>M2Y2R5</accession>
<dbReference type="OrthoDB" id="29523at2759"/>
<organism evidence="1 2">
    <name type="scientific">Dothistroma septosporum (strain NZE10 / CBS 128990)</name>
    <name type="common">Red band needle blight fungus</name>
    <name type="synonym">Mycosphaerella pini</name>
    <dbReference type="NCBI Taxonomy" id="675120"/>
    <lineage>
        <taxon>Eukaryota</taxon>
        <taxon>Fungi</taxon>
        <taxon>Dikarya</taxon>
        <taxon>Ascomycota</taxon>
        <taxon>Pezizomycotina</taxon>
        <taxon>Dothideomycetes</taxon>
        <taxon>Dothideomycetidae</taxon>
        <taxon>Mycosphaerellales</taxon>
        <taxon>Mycosphaerellaceae</taxon>
        <taxon>Dothistroma</taxon>
    </lineage>
</organism>
<reference evidence="1 2" key="2">
    <citation type="journal article" date="2012" name="PLoS Pathog.">
        <title>Diverse lifestyles and strategies of plant pathogenesis encoded in the genomes of eighteen Dothideomycetes fungi.</title>
        <authorList>
            <person name="Ohm R.A."/>
            <person name="Feau N."/>
            <person name="Henrissat B."/>
            <person name="Schoch C.L."/>
            <person name="Horwitz B.A."/>
            <person name="Barry K.W."/>
            <person name="Condon B.J."/>
            <person name="Copeland A.C."/>
            <person name="Dhillon B."/>
            <person name="Glaser F."/>
            <person name="Hesse C.N."/>
            <person name="Kosti I."/>
            <person name="LaButti K."/>
            <person name="Lindquist E.A."/>
            <person name="Lucas S."/>
            <person name="Salamov A.A."/>
            <person name="Bradshaw R.E."/>
            <person name="Ciuffetti L."/>
            <person name="Hamelin R.C."/>
            <person name="Kema G.H.J."/>
            <person name="Lawrence C."/>
            <person name="Scott J.A."/>
            <person name="Spatafora J.W."/>
            <person name="Turgeon B.G."/>
            <person name="de Wit P.J.G.M."/>
            <person name="Zhong S."/>
            <person name="Goodwin S.B."/>
            <person name="Grigoriev I.V."/>
        </authorList>
    </citation>
    <scope>NUCLEOTIDE SEQUENCE [LARGE SCALE GENOMIC DNA]</scope>
    <source>
        <strain evidence="2">NZE10 / CBS 128990</strain>
    </source>
</reference>
<evidence type="ECO:0000313" key="2">
    <source>
        <dbReference type="Proteomes" id="UP000016933"/>
    </source>
</evidence>
<dbReference type="EMBL" id="KB446545">
    <property type="protein sequence ID" value="EME39584.1"/>
    <property type="molecule type" value="Genomic_DNA"/>
</dbReference>
<gene>
    <name evidence="1" type="ORF">DOTSEDRAFT_28714</name>
</gene>
<proteinExistence type="predicted"/>